<feature type="signal peptide" evidence="2">
    <location>
        <begin position="1"/>
        <end position="17"/>
    </location>
</feature>
<comment type="caution">
    <text evidence="3">The sequence shown here is derived from an EMBL/GenBank/DDBJ whole genome shotgun (WGS) entry which is preliminary data.</text>
</comment>
<evidence type="ECO:0008006" key="5">
    <source>
        <dbReference type="Google" id="ProtNLM"/>
    </source>
</evidence>
<evidence type="ECO:0000313" key="3">
    <source>
        <dbReference type="EMBL" id="RST91979.1"/>
    </source>
</evidence>
<dbReference type="GeneID" id="98569380"/>
<feature type="compositionally biased region" description="Polar residues" evidence="1">
    <location>
        <begin position="58"/>
        <end position="71"/>
    </location>
</feature>
<dbReference type="EMBL" id="NGJU01000025">
    <property type="protein sequence ID" value="RST91979.1"/>
    <property type="molecule type" value="Genomic_DNA"/>
</dbReference>
<gene>
    <name evidence="3" type="ORF">CBF35_13610</name>
</gene>
<dbReference type="PROSITE" id="PS51257">
    <property type="entry name" value="PROKAR_LIPOPROTEIN"/>
    <property type="match status" value="1"/>
</dbReference>
<dbReference type="AlphaFoldDB" id="A0A429ZE70"/>
<evidence type="ECO:0000256" key="1">
    <source>
        <dbReference type="SAM" id="MobiDB-lite"/>
    </source>
</evidence>
<sequence length="192" mass="21416">MKTLVVTLGAVAFFVSACNSVSQTDTEKMISSEREAKQEILKSDYSISSSRNTTSKSIVQENETTSSSIIHGNENSESFHFDVVENSELEFDLLNFLETTYPIVDAHYEISQGEYEPHPVSVLIVPDTTELVTEFLEILAAQDGNNQLYQYYSGIAYEIIHLPIELTGVVIDAVGIFSGEDNLSHIFIQTYK</sequence>
<evidence type="ECO:0000313" key="4">
    <source>
        <dbReference type="Proteomes" id="UP000287239"/>
    </source>
</evidence>
<dbReference type="RefSeq" id="WP_126782064.1">
    <property type="nucleotide sequence ID" value="NZ_NGJU01000025.1"/>
</dbReference>
<keyword evidence="4" id="KW-1185">Reference proteome</keyword>
<dbReference type="Proteomes" id="UP000287239">
    <property type="component" value="Unassembled WGS sequence"/>
</dbReference>
<name>A0A429ZE70_9ENTE</name>
<evidence type="ECO:0000256" key="2">
    <source>
        <dbReference type="SAM" id="SignalP"/>
    </source>
</evidence>
<accession>A0A429ZE70</accession>
<feature type="chain" id="PRO_5038665410" description="Lipoprotein" evidence="2">
    <location>
        <begin position="18"/>
        <end position="192"/>
    </location>
</feature>
<keyword evidence="2" id="KW-0732">Signal</keyword>
<reference evidence="3 4" key="1">
    <citation type="submission" date="2017-05" db="EMBL/GenBank/DDBJ databases">
        <title>Vagococcus spp. assemblies.</title>
        <authorList>
            <person name="Gulvik C.A."/>
        </authorList>
    </citation>
    <scope>NUCLEOTIDE SEQUENCE [LARGE SCALE GENOMIC DNA]</scope>
    <source>
        <strain evidence="3 4">NCFB 2777</strain>
    </source>
</reference>
<organism evidence="3 4">
    <name type="scientific">Vagococcus salmoninarum</name>
    <dbReference type="NCBI Taxonomy" id="2739"/>
    <lineage>
        <taxon>Bacteria</taxon>
        <taxon>Bacillati</taxon>
        <taxon>Bacillota</taxon>
        <taxon>Bacilli</taxon>
        <taxon>Lactobacillales</taxon>
        <taxon>Enterococcaceae</taxon>
        <taxon>Vagococcus</taxon>
    </lineage>
</organism>
<feature type="region of interest" description="Disordered" evidence="1">
    <location>
        <begin position="52"/>
        <end position="71"/>
    </location>
</feature>
<protein>
    <recommendedName>
        <fullName evidence="5">Lipoprotein</fullName>
    </recommendedName>
</protein>
<proteinExistence type="predicted"/>